<dbReference type="EMBL" id="QEAP01000289">
    <property type="protein sequence ID" value="TPX70301.1"/>
    <property type="molecule type" value="Genomic_DNA"/>
</dbReference>
<dbReference type="InterPro" id="IPR018466">
    <property type="entry name" value="Kre9/Knh1-like_N"/>
</dbReference>
<dbReference type="OrthoDB" id="2149456at2759"/>
<name>A0A507F239_9FUNG</name>
<reference evidence="4 5" key="1">
    <citation type="journal article" date="2019" name="Sci. Rep.">
        <title>Comparative genomics of chytrid fungi reveal insights into the obligate biotrophic and pathogenic lifestyle of Synchytrium endobioticum.</title>
        <authorList>
            <person name="van de Vossenberg B.T.L.H."/>
            <person name="Warris S."/>
            <person name="Nguyen H.D.T."/>
            <person name="van Gent-Pelzer M.P.E."/>
            <person name="Joly D.L."/>
            <person name="van de Geest H.C."/>
            <person name="Bonants P.J.M."/>
            <person name="Smith D.S."/>
            <person name="Levesque C.A."/>
            <person name="van der Lee T.A.J."/>
        </authorList>
    </citation>
    <scope>NUCLEOTIDE SEQUENCE [LARGE SCALE GENOMIC DNA]</scope>
    <source>
        <strain evidence="4 5">CBS 675.73</strain>
    </source>
</reference>
<evidence type="ECO:0000313" key="5">
    <source>
        <dbReference type="Proteomes" id="UP000320333"/>
    </source>
</evidence>
<gene>
    <name evidence="4" type="ORF">CcCBS67573_g06583</name>
</gene>
<proteinExistence type="predicted"/>
<dbReference type="Pfam" id="PF10342">
    <property type="entry name" value="Kre9_KNH"/>
    <property type="match status" value="1"/>
</dbReference>
<accession>A0A507F239</accession>
<dbReference type="Proteomes" id="UP000320333">
    <property type="component" value="Unassembled WGS sequence"/>
</dbReference>
<comment type="caution">
    <text evidence="4">The sequence shown here is derived from an EMBL/GenBank/DDBJ whole genome shotgun (WGS) entry which is preliminary data.</text>
</comment>
<dbReference type="AlphaFoldDB" id="A0A507F239"/>
<evidence type="ECO:0000256" key="2">
    <source>
        <dbReference type="SAM" id="SignalP"/>
    </source>
</evidence>
<feature type="signal peptide" evidence="2">
    <location>
        <begin position="1"/>
        <end position="16"/>
    </location>
</feature>
<sequence>MQVILALLTLATTALAHISIINPNGFLAYKTGETITITWNNFGYDTATPVAFELADASKGMNKVSSIGVILVNSTTIGELQVTTTIPAGVPNGPAYCVRSNIRGKTGFEYYFSPTFPIGMALSAGTSAGTGSSGNTPAPSASAGAGAAQVSPAATSKPSSAVQLNAVIASAGLACLYLVL</sequence>
<evidence type="ECO:0000259" key="3">
    <source>
        <dbReference type="Pfam" id="PF10342"/>
    </source>
</evidence>
<evidence type="ECO:0000313" key="4">
    <source>
        <dbReference type="EMBL" id="TPX70301.1"/>
    </source>
</evidence>
<evidence type="ECO:0000256" key="1">
    <source>
        <dbReference type="ARBA" id="ARBA00022729"/>
    </source>
</evidence>
<feature type="chain" id="PRO_5021288665" description="Yeast cell wall synthesis Kre9/Knh1-like N-terminal domain-containing protein" evidence="2">
    <location>
        <begin position="17"/>
        <end position="180"/>
    </location>
</feature>
<protein>
    <recommendedName>
        <fullName evidence="3">Yeast cell wall synthesis Kre9/Knh1-like N-terminal domain-containing protein</fullName>
    </recommendedName>
</protein>
<keyword evidence="5" id="KW-1185">Reference proteome</keyword>
<feature type="domain" description="Yeast cell wall synthesis Kre9/Knh1-like N-terminal" evidence="3">
    <location>
        <begin position="28"/>
        <end position="118"/>
    </location>
</feature>
<organism evidence="4 5">
    <name type="scientific">Chytriomyces confervae</name>
    <dbReference type="NCBI Taxonomy" id="246404"/>
    <lineage>
        <taxon>Eukaryota</taxon>
        <taxon>Fungi</taxon>
        <taxon>Fungi incertae sedis</taxon>
        <taxon>Chytridiomycota</taxon>
        <taxon>Chytridiomycota incertae sedis</taxon>
        <taxon>Chytridiomycetes</taxon>
        <taxon>Chytridiales</taxon>
        <taxon>Chytriomycetaceae</taxon>
        <taxon>Chytriomyces</taxon>
    </lineage>
</organism>
<keyword evidence="1 2" id="KW-0732">Signal</keyword>